<name>G8C3A7_9MOLU</name>
<protein>
    <recommendedName>
        <fullName evidence="3">Transmembrane protein</fullName>
    </recommendedName>
</protein>
<accession>G8C3A7</accession>
<evidence type="ECO:0000256" key="1">
    <source>
        <dbReference type="SAM" id="Phobius"/>
    </source>
</evidence>
<proteinExistence type="predicted"/>
<dbReference type="AlphaFoldDB" id="G8C3A7"/>
<dbReference type="OrthoDB" id="397842at2"/>
<keyword evidence="1" id="KW-0812">Transmembrane</keyword>
<dbReference type="PATRIC" id="fig|1116213.3.peg.304"/>
<gene>
    <name evidence="2" type="ORF">MHM_02870</name>
</gene>
<feature type="transmembrane region" description="Helical" evidence="1">
    <location>
        <begin position="103"/>
        <end position="133"/>
    </location>
</feature>
<dbReference type="RefSeq" id="WP_015511670.1">
    <property type="nucleotide sequence ID" value="NC_021007.1"/>
</dbReference>
<feature type="transmembrane region" description="Helical" evidence="1">
    <location>
        <begin position="153"/>
        <end position="173"/>
    </location>
</feature>
<reference evidence="2" key="2">
    <citation type="submission" date="2011-11" db="EMBL/GenBank/DDBJ databases">
        <authorList>
            <person name="Barker E."/>
        </authorList>
    </citation>
    <scope>NUCLEOTIDE SEQUENCE</scope>
    <source>
        <strain evidence="2">Birmingham 1</strain>
    </source>
</reference>
<evidence type="ECO:0000313" key="2">
    <source>
        <dbReference type="EMBL" id="CCE66805.1"/>
    </source>
</evidence>
<dbReference type="EMBL" id="HE613254">
    <property type="protein sequence ID" value="CCE66805.1"/>
    <property type="molecule type" value="Genomic_DNA"/>
</dbReference>
<keyword evidence="1" id="KW-1133">Transmembrane helix</keyword>
<keyword evidence="1" id="KW-0472">Membrane</keyword>
<dbReference type="HOGENOM" id="CLU_1303775_0_0_14"/>
<feature type="transmembrane region" description="Helical" evidence="1">
    <location>
        <begin position="21"/>
        <end position="54"/>
    </location>
</feature>
<sequence>MIQASVPLLRGATPRRNKYRPLLFFNLIPNIVFGCFIGFFVHLIIIAGVLIALFTQSRDYQLLFYSAIGVVVFSISFVIYRYRFWKVLRIPSYKSFLISRNKLLVWLWWTFNAWLLSCWAAMVCVGVFNGFSWTHQTSPQQLVLTSNGEITKLNGIVLWVVHWFLIALLSLSYKRLFEVFRYGQEKLKLRRAQLKQFRIRAEEEIKLQTAAA</sequence>
<evidence type="ECO:0008006" key="3">
    <source>
        <dbReference type="Google" id="ProtNLM"/>
    </source>
</evidence>
<reference evidence="2" key="1">
    <citation type="submission" date="2011-11" db="EMBL/GenBank/DDBJ databases">
        <title>Complete genome sequence of Candidatus Mycoplasma haemominutum.</title>
        <authorList>
            <person name="Barker E.N."/>
            <person name="Darby A.C."/>
            <person name="Helps C.R."/>
            <person name="Peters I.R."/>
            <person name="Hughes M.A."/>
            <person name="Radford A.D."/>
            <person name="Novacco M."/>
            <person name="Boretti F."/>
            <person name="Hofmann-Lehmann R."/>
            <person name="Tasker S."/>
        </authorList>
    </citation>
    <scope>NUCLEOTIDE SEQUENCE</scope>
    <source>
        <strain evidence="2">Birmingham 1</strain>
    </source>
</reference>
<dbReference type="KEGG" id="mhb:MHM_02870"/>
<feature type="transmembrane region" description="Helical" evidence="1">
    <location>
        <begin position="60"/>
        <end position="82"/>
    </location>
</feature>
<organism evidence="2">
    <name type="scientific">Candidatus Mycoplasma haematominutum 'Birmingham 1'</name>
    <dbReference type="NCBI Taxonomy" id="1116213"/>
    <lineage>
        <taxon>Bacteria</taxon>
        <taxon>Bacillati</taxon>
        <taxon>Mycoplasmatota</taxon>
        <taxon>Mollicutes</taxon>
        <taxon>Mycoplasmataceae</taxon>
        <taxon>Mycoplasma</taxon>
    </lineage>
</organism>